<feature type="transmembrane region" description="Helical" evidence="1">
    <location>
        <begin position="184"/>
        <end position="207"/>
    </location>
</feature>
<feature type="transmembrane region" description="Helical" evidence="1">
    <location>
        <begin position="88"/>
        <end position="109"/>
    </location>
</feature>
<organism evidence="2 3">
    <name type="scientific">Chryseobacterium wanjuense</name>
    <dbReference type="NCBI Taxonomy" id="356305"/>
    <lineage>
        <taxon>Bacteria</taxon>
        <taxon>Pseudomonadati</taxon>
        <taxon>Bacteroidota</taxon>
        <taxon>Flavobacteriia</taxon>
        <taxon>Flavobacteriales</taxon>
        <taxon>Weeksellaceae</taxon>
        <taxon>Chryseobacterium group</taxon>
        <taxon>Chryseobacterium</taxon>
    </lineage>
</organism>
<feature type="transmembrane region" description="Helical" evidence="1">
    <location>
        <begin position="36"/>
        <end position="56"/>
    </location>
</feature>
<feature type="transmembrane region" description="Helical" evidence="1">
    <location>
        <begin position="115"/>
        <end position="137"/>
    </location>
</feature>
<evidence type="ECO:0000313" key="2">
    <source>
        <dbReference type="EMBL" id="SEW39583.1"/>
    </source>
</evidence>
<name>A0A1I0RH41_9FLAO</name>
<keyword evidence="3" id="KW-1185">Reference proteome</keyword>
<keyword evidence="1" id="KW-1133">Transmembrane helix</keyword>
<evidence type="ECO:0000313" key="3">
    <source>
        <dbReference type="Proteomes" id="UP000199469"/>
    </source>
</evidence>
<feature type="transmembrane region" description="Helical" evidence="1">
    <location>
        <begin position="6"/>
        <end position="24"/>
    </location>
</feature>
<dbReference type="RefSeq" id="WP_089793259.1">
    <property type="nucleotide sequence ID" value="NZ_FOIU01000002.1"/>
</dbReference>
<dbReference type="EMBL" id="FOIU01000002">
    <property type="protein sequence ID" value="SEW39583.1"/>
    <property type="molecule type" value="Genomic_DNA"/>
</dbReference>
<dbReference type="OrthoDB" id="1275044at2"/>
<dbReference type="Proteomes" id="UP000199469">
    <property type="component" value="Unassembled WGS sequence"/>
</dbReference>
<keyword evidence="1" id="KW-0812">Transmembrane</keyword>
<gene>
    <name evidence="2" type="ORF">SAMN05421841_2611</name>
</gene>
<evidence type="ECO:0008006" key="4">
    <source>
        <dbReference type="Google" id="ProtNLM"/>
    </source>
</evidence>
<accession>A0A1I0RH41</accession>
<evidence type="ECO:0000256" key="1">
    <source>
        <dbReference type="SAM" id="Phobius"/>
    </source>
</evidence>
<reference evidence="3" key="1">
    <citation type="submission" date="2016-10" db="EMBL/GenBank/DDBJ databases">
        <authorList>
            <person name="Varghese N."/>
            <person name="Submissions S."/>
        </authorList>
    </citation>
    <scope>NUCLEOTIDE SEQUENCE [LARGE SCALE GENOMIC DNA]</scope>
    <source>
        <strain evidence="3">DSM 17724</strain>
    </source>
</reference>
<feature type="transmembrane region" description="Helical" evidence="1">
    <location>
        <begin position="62"/>
        <end position="81"/>
    </location>
</feature>
<protein>
    <recommendedName>
        <fullName evidence="4">YhhN-like protein</fullName>
    </recommendedName>
</protein>
<feature type="transmembrane region" description="Helical" evidence="1">
    <location>
        <begin position="153"/>
        <end position="172"/>
    </location>
</feature>
<dbReference type="STRING" id="356305.SAMN05421841_2611"/>
<keyword evidence="1" id="KW-0472">Membrane</keyword>
<sequence>MYSIFQLIYLLVLFLVASFSLYLCIKKGGKQQEFLWLYLGISFVLEFVMFIFQIVFGSSSGFGFLYNIYFLFCPLFFMMYFNREQNKFIVKLNTIVFAVFMLIFLFFIFKEYQEVNQIIGISFSLVFILYSLIWFYGKLSHPNEKSIMDDPKFWVSCGFLFWGVFFILRIIPRYLFNEVDHGTLIISQSFFFVINIFFYISFFVSLLKYSKNHDE</sequence>
<dbReference type="AlphaFoldDB" id="A0A1I0RH41"/>
<proteinExistence type="predicted"/>